<gene>
    <name evidence="1" type="ORF">ACFP1K_32915</name>
</gene>
<reference evidence="2" key="1">
    <citation type="journal article" date="2019" name="Int. J. Syst. Evol. Microbiol.">
        <title>The Global Catalogue of Microorganisms (GCM) 10K type strain sequencing project: providing services to taxonomists for standard genome sequencing and annotation.</title>
        <authorList>
            <consortium name="The Broad Institute Genomics Platform"/>
            <consortium name="The Broad Institute Genome Sequencing Center for Infectious Disease"/>
            <person name="Wu L."/>
            <person name="Ma J."/>
        </authorList>
    </citation>
    <scope>NUCLEOTIDE SEQUENCE [LARGE SCALE GENOMIC DNA]</scope>
    <source>
        <strain evidence="2">JCM 30346</strain>
    </source>
</reference>
<dbReference type="EMBL" id="JBHSRF010000074">
    <property type="protein sequence ID" value="MFC6086008.1"/>
    <property type="molecule type" value="Genomic_DNA"/>
</dbReference>
<keyword evidence="2" id="KW-1185">Reference proteome</keyword>
<protein>
    <submittedName>
        <fullName evidence="1">Tetratricopeptide repeat protein</fullName>
    </submittedName>
</protein>
<name>A0ABW1NRM1_9ACTN</name>
<proteinExistence type="predicted"/>
<accession>A0ABW1NRM1</accession>
<dbReference type="RefSeq" id="WP_380760758.1">
    <property type="nucleotide sequence ID" value="NZ_JBHSRF010000074.1"/>
</dbReference>
<dbReference type="SUPFAM" id="SSF52540">
    <property type="entry name" value="P-loop containing nucleoside triphosphate hydrolases"/>
    <property type="match status" value="1"/>
</dbReference>
<dbReference type="PANTHER" id="PTHR11102">
    <property type="entry name" value="SEL-1-LIKE PROTEIN"/>
    <property type="match status" value="1"/>
</dbReference>
<dbReference type="SUPFAM" id="SSF81901">
    <property type="entry name" value="HCP-like"/>
    <property type="match status" value="3"/>
</dbReference>
<dbReference type="Proteomes" id="UP001596137">
    <property type="component" value="Unassembled WGS sequence"/>
</dbReference>
<dbReference type="InterPro" id="IPR011990">
    <property type="entry name" value="TPR-like_helical_dom_sf"/>
</dbReference>
<organism evidence="1 2">
    <name type="scientific">Sphaerisporangium aureirubrum</name>
    <dbReference type="NCBI Taxonomy" id="1544736"/>
    <lineage>
        <taxon>Bacteria</taxon>
        <taxon>Bacillati</taxon>
        <taxon>Actinomycetota</taxon>
        <taxon>Actinomycetes</taxon>
        <taxon>Streptosporangiales</taxon>
        <taxon>Streptosporangiaceae</taxon>
        <taxon>Sphaerisporangium</taxon>
    </lineage>
</organism>
<evidence type="ECO:0000313" key="2">
    <source>
        <dbReference type="Proteomes" id="UP001596137"/>
    </source>
</evidence>
<sequence length="962" mass="105210">MTPLAEFCARLSGLVDESGIKQAALVEPTGRSKQALSSVLRGEIKRAPDWAVVWAVVETCAKHAEKHGRILGVSVDKSYWRQEHALLERSLDRTEEKTPEARPGRPIVQWDPFRLGVHQVIAVGSPTGTRPLPPYITRRHDRELQRLLQAPERHPMIVLTGSSCTGKTRAAWEAVNRALPRWPLLRPFNGTALLSAVEDGLPGPVVLWLDELQRYVEGADAVVTALDELISGDTLVVVLATMPATAWDTFTARPAQGTADPHAAVRELLNACRHIAVPERLGADPDAMRRLAELGGRDARLAYAGKAAGQDGKVIQALTGGPELVRRHRDGTDPVCAGIVTAAADAGMLGTSAPVPAGFLREAAPHYLRPEQRAVGEETDWFTEGLAAATFQVHGVAALTGVREQPGMGPPDGYRTHEFLAQHIHGERRWVRVPAGVWEALARWVSTDEDRLAVAKAAGERNLKRLAATVVRPVAEAGDHAGLARMLTAMADHPDRDAWVRYGAARDDGSCQWEMAERAREEERDADAAYWWRRLVVADDGRGMSDLVGRLRDAGLLDEALQWLSPAVTAGSWIAVTATVKVLRAGGRIQEAVRLLVPLAERGDLDAAVALTGLVEDAGERWRWRVVCAEAGHRWSMVDLAAGLRERGDHAEAGSWLEKAAAAGSRRAIRTRQKPLLEAGRYNEAAELWRVRADQGSYTAKSTMADLFERGGDLDAAEAVWRRLAGSGDLSAMRSLGELLARAGRWADAERWLRRAAVEIAGKTALSDFLAVTGRGEEALELWREAAEAGEEHSVRSYAELLKKVRGADHARSWLEERADTGDVECMFLLADLQEDPHAAERWVVEAAEGGHGLAARGQARVFEERGEADRAIEVLRPSASTDRRSRLWLRTHLERAGRLAEAEAVTRELMEFALLGGPWLLAEMLRDQGKEDEAGDLLRYGIEPGGATARPWSVLPPEDDR</sequence>
<comment type="caution">
    <text evidence="1">The sequence shown here is derived from an EMBL/GenBank/DDBJ whole genome shotgun (WGS) entry which is preliminary data.</text>
</comment>
<dbReference type="PANTHER" id="PTHR11102:SF160">
    <property type="entry name" value="ERAD-ASSOCIATED E3 UBIQUITIN-PROTEIN LIGASE COMPONENT HRD3"/>
    <property type="match status" value="1"/>
</dbReference>
<dbReference type="InterPro" id="IPR027417">
    <property type="entry name" value="P-loop_NTPase"/>
</dbReference>
<dbReference type="InterPro" id="IPR050767">
    <property type="entry name" value="Sel1_AlgK"/>
</dbReference>
<dbReference type="Gene3D" id="1.25.40.10">
    <property type="entry name" value="Tetratricopeptide repeat domain"/>
    <property type="match status" value="2"/>
</dbReference>
<evidence type="ECO:0000313" key="1">
    <source>
        <dbReference type="EMBL" id="MFC6086008.1"/>
    </source>
</evidence>